<comment type="similarity">
    <text evidence="1">Belongs to the LOR family.</text>
</comment>
<evidence type="ECO:0000313" key="5">
    <source>
        <dbReference type="Proteomes" id="UP000663860"/>
    </source>
</evidence>
<evidence type="ECO:0000313" key="3">
    <source>
        <dbReference type="EMBL" id="CAF1184448.1"/>
    </source>
</evidence>
<evidence type="ECO:0000313" key="4">
    <source>
        <dbReference type="EMBL" id="CAF4133895.1"/>
    </source>
</evidence>
<reference evidence="3" key="1">
    <citation type="submission" date="2021-02" db="EMBL/GenBank/DDBJ databases">
        <authorList>
            <person name="Nowell W R."/>
        </authorList>
    </citation>
    <scope>NUCLEOTIDE SEQUENCE</scope>
</reference>
<evidence type="ECO:0000256" key="2">
    <source>
        <dbReference type="SAM" id="SignalP"/>
    </source>
</evidence>
<dbReference type="SUPFAM" id="SSF54518">
    <property type="entry name" value="Tubby C-terminal domain-like"/>
    <property type="match status" value="1"/>
</dbReference>
<dbReference type="AlphaFoldDB" id="A0A814VET6"/>
<dbReference type="Proteomes" id="UP000663860">
    <property type="component" value="Unassembled WGS sequence"/>
</dbReference>
<evidence type="ECO:0000256" key="1">
    <source>
        <dbReference type="ARBA" id="ARBA00005437"/>
    </source>
</evidence>
<name>A0A814VET6_9BILA</name>
<dbReference type="EMBL" id="CAJNOE010000379">
    <property type="protein sequence ID" value="CAF1184448.1"/>
    <property type="molecule type" value="Genomic_DNA"/>
</dbReference>
<dbReference type="Proteomes" id="UP000663868">
    <property type="component" value="Unassembled WGS sequence"/>
</dbReference>
<feature type="chain" id="PRO_5036226222" evidence="2">
    <location>
        <begin position="21"/>
        <end position="191"/>
    </location>
</feature>
<gene>
    <name evidence="3" type="ORF">IZO911_LOCUS27660</name>
    <name evidence="4" type="ORF">KXQ929_LOCUS36327</name>
</gene>
<comment type="caution">
    <text evidence="3">The sequence shown here is derived from an EMBL/GenBank/DDBJ whole genome shotgun (WGS) entry which is preliminary data.</text>
</comment>
<accession>A0A814VET6</accession>
<feature type="signal peptide" evidence="2">
    <location>
        <begin position="1"/>
        <end position="20"/>
    </location>
</feature>
<keyword evidence="2" id="KW-0732">Signal</keyword>
<organism evidence="3 5">
    <name type="scientific">Adineta steineri</name>
    <dbReference type="NCBI Taxonomy" id="433720"/>
    <lineage>
        <taxon>Eukaryota</taxon>
        <taxon>Metazoa</taxon>
        <taxon>Spiralia</taxon>
        <taxon>Gnathifera</taxon>
        <taxon>Rotifera</taxon>
        <taxon>Eurotatoria</taxon>
        <taxon>Bdelloidea</taxon>
        <taxon>Adinetida</taxon>
        <taxon>Adinetidae</taxon>
        <taxon>Adineta</taxon>
    </lineage>
</organism>
<protein>
    <submittedName>
        <fullName evidence="3">Uncharacterized protein</fullName>
    </submittedName>
</protein>
<proteinExistence type="inferred from homology"/>
<dbReference type="EMBL" id="CAJOBB010005597">
    <property type="protein sequence ID" value="CAF4133895.1"/>
    <property type="molecule type" value="Genomic_DNA"/>
</dbReference>
<dbReference type="Gene3D" id="2.40.160.200">
    <property type="entry name" value="LURP1-related"/>
    <property type="match status" value="1"/>
</dbReference>
<dbReference type="InterPro" id="IPR025659">
    <property type="entry name" value="Tubby-like_C"/>
</dbReference>
<dbReference type="InterPro" id="IPR038595">
    <property type="entry name" value="LOR_sf"/>
</dbReference>
<dbReference type="Pfam" id="PF04525">
    <property type="entry name" value="LOR"/>
    <property type="match status" value="1"/>
</dbReference>
<dbReference type="InterPro" id="IPR007612">
    <property type="entry name" value="LOR"/>
</dbReference>
<sequence>MARLFLQLCLLVNILVMVTSLFMSTKLKAPTTYEMKQKLLTIGTSSYTIKDKQGTPLYKIGFKTVGFGKHLQLTDYNTGKEYYAIKHVLNPLGLAKYEIRQNDRVIADVKRKVKLLGLGTKFTVTSKLGTYKINGKFRSRDFKIKKDAQLVATISKKFFHVHDTYGIKIENGQDVPFILSLAVVLDEVLHD</sequence>